<geneLocation type="plasmid" evidence="7 8">
    <name>pRHL2</name>
</geneLocation>
<dbReference type="InterPro" id="IPR002182">
    <property type="entry name" value="NB-ARC"/>
</dbReference>
<dbReference type="InterPro" id="IPR011009">
    <property type="entry name" value="Kinase-like_dom_sf"/>
</dbReference>
<dbReference type="InterPro" id="IPR008271">
    <property type="entry name" value="Ser/Thr_kinase_AS"/>
</dbReference>
<feature type="domain" description="HTH luxR-type" evidence="6">
    <location>
        <begin position="1032"/>
        <end position="1097"/>
    </location>
</feature>
<dbReference type="SMART" id="SM00028">
    <property type="entry name" value="TPR"/>
    <property type="match status" value="3"/>
</dbReference>
<organism evidence="7 8">
    <name type="scientific">Rhodococcus jostii (strain RHA1)</name>
    <dbReference type="NCBI Taxonomy" id="101510"/>
    <lineage>
        <taxon>Bacteria</taxon>
        <taxon>Bacillati</taxon>
        <taxon>Actinomycetota</taxon>
        <taxon>Actinomycetes</taxon>
        <taxon>Mycobacteriales</taxon>
        <taxon>Nocardiaceae</taxon>
        <taxon>Rhodococcus</taxon>
    </lineage>
</organism>
<dbReference type="EC" id="2.7.11.1" evidence="7"/>
<dbReference type="InterPro" id="IPR017441">
    <property type="entry name" value="Protein_kinase_ATP_BS"/>
</dbReference>
<protein>
    <submittedName>
        <fullName evidence="7">Protein kinase/ transcriptional regulator, LuxR family</fullName>
        <ecNumber evidence="7">2.7.11.1</ecNumber>
    </submittedName>
</protein>
<evidence type="ECO:0000313" key="7">
    <source>
        <dbReference type="EMBL" id="ABH00578.1"/>
    </source>
</evidence>
<dbReference type="Pfam" id="PF00196">
    <property type="entry name" value="GerE"/>
    <property type="match status" value="1"/>
</dbReference>
<keyword evidence="7" id="KW-0808">Transferase</keyword>
<feature type="binding site" evidence="3">
    <location>
        <position position="55"/>
    </location>
    <ligand>
        <name>ATP</name>
        <dbReference type="ChEBI" id="CHEBI:30616"/>
    </ligand>
</feature>
<evidence type="ECO:0000259" key="6">
    <source>
        <dbReference type="PROSITE" id="PS50043"/>
    </source>
</evidence>
<dbReference type="CDD" id="cd14014">
    <property type="entry name" value="STKc_PknB_like"/>
    <property type="match status" value="1"/>
</dbReference>
<dbReference type="InterPro" id="IPR000792">
    <property type="entry name" value="Tscrpt_reg_LuxR_C"/>
</dbReference>
<keyword evidence="7" id="KW-0614">Plasmid</keyword>
<dbReference type="PROSITE" id="PS00108">
    <property type="entry name" value="PROTEIN_KINASE_ST"/>
    <property type="match status" value="1"/>
</dbReference>
<evidence type="ECO:0000256" key="3">
    <source>
        <dbReference type="PROSITE-ProRule" id="PRU10141"/>
    </source>
</evidence>
<dbReference type="HOGENOM" id="CLU_004665_5_3_11"/>
<dbReference type="Gene3D" id="3.30.200.20">
    <property type="entry name" value="Phosphorylase Kinase, domain 1"/>
    <property type="match status" value="1"/>
</dbReference>
<dbReference type="PATRIC" id="fig|101510.16.peg.8777"/>
<accession>Q0RVV8</accession>
<dbReference type="SUPFAM" id="SSF46894">
    <property type="entry name" value="C-terminal effector domain of the bipartite response regulators"/>
    <property type="match status" value="1"/>
</dbReference>
<name>Q0RVV8_RHOJR</name>
<dbReference type="GO" id="GO:0006355">
    <property type="term" value="P:regulation of DNA-templated transcription"/>
    <property type="evidence" value="ECO:0007669"/>
    <property type="project" value="InterPro"/>
</dbReference>
<dbReference type="AlphaFoldDB" id="Q0RVV8"/>
<dbReference type="Gene3D" id="1.10.510.10">
    <property type="entry name" value="Transferase(Phosphotransferase) domain 1"/>
    <property type="match status" value="1"/>
</dbReference>
<dbReference type="InterPro" id="IPR016032">
    <property type="entry name" value="Sig_transdc_resp-reg_C-effctor"/>
</dbReference>
<dbReference type="GO" id="GO:0005524">
    <property type="term" value="F:ATP binding"/>
    <property type="evidence" value="ECO:0007669"/>
    <property type="project" value="UniProtKB-UniRule"/>
</dbReference>
<evidence type="ECO:0000256" key="2">
    <source>
        <dbReference type="ARBA" id="ARBA00022840"/>
    </source>
</evidence>
<evidence type="ECO:0000259" key="5">
    <source>
        <dbReference type="PROSITE" id="PS50011"/>
    </source>
</evidence>
<dbReference type="PANTHER" id="PTHR47691:SF3">
    <property type="entry name" value="HTH-TYPE TRANSCRIPTIONAL REGULATOR RV0890C-RELATED"/>
    <property type="match status" value="1"/>
</dbReference>
<dbReference type="OrthoDB" id="136365at2"/>
<dbReference type="PANTHER" id="PTHR47691">
    <property type="entry name" value="REGULATOR-RELATED"/>
    <property type="match status" value="1"/>
</dbReference>
<dbReference type="PRINTS" id="PR00038">
    <property type="entry name" value="HTHLUXR"/>
</dbReference>
<gene>
    <name evidence="7" type="ordered locus">RHA1_ro10389</name>
</gene>
<dbReference type="Gene3D" id="1.25.40.10">
    <property type="entry name" value="Tetratricopeptide repeat domain"/>
    <property type="match status" value="1"/>
</dbReference>
<keyword evidence="1 3" id="KW-0547">Nucleotide-binding</keyword>
<dbReference type="Gene3D" id="1.10.10.10">
    <property type="entry name" value="Winged helix-like DNA-binding domain superfamily/Winged helix DNA-binding domain"/>
    <property type="match status" value="1"/>
</dbReference>
<evidence type="ECO:0000256" key="4">
    <source>
        <dbReference type="SAM" id="MobiDB-lite"/>
    </source>
</evidence>
<dbReference type="Pfam" id="PF13424">
    <property type="entry name" value="TPR_12"/>
    <property type="match status" value="1"/>
</dbReference>
<dbReference type="GO" id="GO:0004674">
    <property type="term" value="F:protein serine/threonine kinase activity"/>
    <property type="evidence" value="ECO:0007669"/>
    <property type="project" value="UniProtKB-EC"/>
</dbReference>
<dbReference type="PROSITE" id="PS50011">
    <property type="entry name" value="PROTEIN_KINASE_DOM"/>
    <property type="match status" value="1"/>
</dbReference>
<proteinExistence type="predicted"/>
<dbReference type="InterPro" id="IPR027417">
    <property type="entry name" value="P-loop_NTPase"/>
</dbReference>
<keyword evidence="7" id="KW-0418">Kinase</keyword>
<dbReference type="CDD" id="cd06170">
    <property type="entry name" value="LuxR_C_like"/>
    <property type="match status" value="1"/>
</dbReference>
<dbReference type="SUPFAM" id="SSF48452">
    <property type="entry name" value="TPR-like"/>
    <property type="match status" value="1"/>
</dbReference>
<dbReference type="GO" id="GO:0003677">
    <property type="term" value="F:DNA binding"/>
    <property type="evidence" value="ECO:0007669"/>
    <property type="project" value="InterPro"/>
</dbReference>
<dbReference type="KEGG" id="rha:RHA1_ro10389"/>
<sequence length="1097" mass="120014">MSDSDAFRTHRDVLPFIAEELSAAGFDDVHEIGRGGFGVVYRCIQSTLDRTVAVKVLTTDMDNDNRARFLREQRAMGRLTGHPNIMSVLEVGATDSGRPYLVMPFHSQDSLDIRIRRHGPLTVEEVLRLGVKTAGGLETAHRAGIVHRDVKPANILLSDFGEPVLADFGIAHVVDAFKTTTGTVTGSPAFTAPEVLSGDSPTPASDVYGLGATLFTALTGHAAFERRSGEQVVAQFLRITTQPVPDLRIHGFADEVSAAIEYAMSRTAADRPSAAAFGERLQQIQAHLGFAVDEIPIRTEPATPQGGDNSLRPVSGATDPQPNRQPSAAKPSVSDRRGNLPLDLTSFVGRRAEVTEGKTLLSASRLVTLTGIGGVGKTRLALRVADKVQRTFREGVWLVELGDLRDGQLLSQVVATALNVRHEGADPLQILVDYLATRELLLVLDNCEQVIDAAAEMSIALLRSCPGLRILATSREALGIGGEAVLRVPPLTVPDPDQNPPVPGSPNDEALALFAERAVGAVPGFKFTEETRVTAAQICYRLDGLPLAIELAAARLRAMTPDQILQRLADRYALLTRGSRGAPTRQQTLQWSIDWSHDLCTPAEQQLWARLAVFAGPFELDAASFVTAYGIEDEGDDLLEQVTSLVDKSILIREEAGMRVRFRMLETLRDYGQNKLQLAGELRVLRSQHRDWYRQTALDAETEWISPRQLDWLARLDREQPNLREAMEFSLSTPDGAQAGLEMAAALLPFWYSRGLFTEGRRWIERALACEAEQPPALRIKGLYAASILATRQDDLQRAIALLDEGHAIADSLGTTRDRALIQRAQGYLALHRDNPEGAVALLSEAMREFRRDDDLTQQIMTLHGLGLAHQLLGQPKQAIDCLEEANRIARTHGESASRGRSLWNLGLVVWQEGNRDRAVELLREGLELARQSDDPTGATWCFEVLAWIEASENRFHRAAALMAAAWALRRQGGISVVQIANFADSHDECERITRQGLGSRAFSAASREGDTMSFESAVSFALEEPSVTPARSVAPTLLTKREQQVADLVARGMTNKEIAAQLVISPRTAQGHVEHVLTKLGFSSRAQIAAWVVEHA</sequence>
<evidence type="ECO:0000256" key="1">
    <source>
        <dbReference type="ARBA" id="ARBA00022741"/>
    </source>
</evidence>
<dbReference type="EMBL" id="CP000433">
    <property type="protein sequence ID" value="ABH00578.1"/>
    <property type="molecule type" value="Genomic_DNA"/>
</dbReference>
<dbReference type="Proteomes" id="UP000008710">
    <property type="component" value="Plasmid pRHL2"/>
</dbReference>
<dbReference type="InterPro" id="IPR019734">
    <property type="entry name" value="TPR_rpt"/>
</dbReference>
<dbReference type="Gene3D" id="3.40.50.300">
    <property type="entry name" value="P-loop containing nucleotide triphosphate hydrolases"/>
    <property type="match status" value="1"/>
</dbReference>
<dbReference type="SUPFAM" id="SSF52540">
    <property type="entry name" value="P-loop containing nucleoside triphosphate hydrolases"/>
    <property type="match status" value="1"/>
</dbReference>
<dbReference type="GO" id="GO:0043531">
    <property type="term" value="F:ADP binding"/>
    <property type="evidence" value="ECO:0007669"/>
    <property type="project" value="InterPro"/>
</dbReference>
<evidence type="ECO:0000313" key="8">
    <source>
        <dbReference type="Proteomes" id="UP000008710"/>
    </source>
</evidence>
<dbReference type="Pfam" id="PF00931">
    <property type="entry name" value="NB-ARC"/>
    <property type="match status" value="1"/>
</dbReference>
<reference evidence="8" key="1">
    <citation type="journal article" date="2006" name="Proc. Natl. Acad. Sci. U.S.A.">
        <title>The complete genome of Rhodococcus sp. RHA1 provides insights into a catabolic powerhouse.</title>
        <authorList>
            <person name="McLeod M.P."/>
            <person name="Warren R.L."/>
            <person name="Hsiao W.W.L."/>
            <person name="Araki N."/>
            <person name="Myhre M."/>
            <person name="Fernandes C."/>
            <person name="Miyazawa D."/>
            <person name="Wong W."/>
            <person name="Lillquist A.L."/>
            <person name="Wang D."/>
            <person name="Dosanjh M."/>
            <person name="Hara H."/>
            <person name="Petrescu A."/>
            <person name="Morin R.D."/>
            <person name="Yang G."/>
            <person name="Stott J.M."/>
            <person name="Schein J.E."/>
            <person name="Shin H."/>
            <person name="Smailus D."/>
            <person name="Siddiqui A.S."/>
            <person name="Marra M.A."/>
            <person name="Jones S.J.M."/>
            <person name="Holt R."/>
            <person name="Brinkman F.S.L."/>
            <person name="Miyauchi K."/>
            <person name="Fukuda M."/>
            <person name="Davies J.E."/>
            <person name="Mohn W.W."/>
            <person name="Eltis L.D."/>
        </authorList>
    </citation>
    <scope>NUCLEOTIDE SEQUENCE [LARGE SCALE GENOMIC DNA]</scope>
    <source>
        <strain evidence="8">RHA1</strain>
    </source>
</reference>
<dbReference type="PROSITE" id="PS50043">
    <property type="entry name" value="HTH_LUXR_2"/>
    <property type="match status" value="1"/>
</dbReference>
<dbReference type="Pfam" id="PF00069">
    <property type="entry name" value="Pkinase"/>
    <property type="match status" value="1"/>
</dbReference>
<feature type="domain" description="Protein kinase" evidence="5">
    <location>
        <begin position="26"/>
        <end position="290"/>
    </location>
</feature>
<dbReference type="SMART" id="SM00220">
    <property type="entry name" value="S_TKc"/>
    <property type="match status" value="1"/>
</dbReference>
<dbReference type="InterPro" id="IPR011990">
    <property type="entry name" value="TPR-like_helical_dom_sf"/>
</dbReference>
<dbReference type="InterPro" id="IPR000719">
    <property type="entry name" value="Prot_kinase_dom"/>
</dbReference>
<dbReference type="SMART" id="SM00421">
    <property type="entry name" value="HTH_LUXR"/>
    <property type="match status" value="1"/>
</dbReference>
<feature type="region of interest" description="Disordered" evidence="4">
    <location>
        <begin position="299"/>
        <end position="340"/>
    </location>
</feature>
<dbReference type="RefSeq" id="WP_011600212.1">
    <property type="nucleotide sequence ID" value="NC_008270.1"/>
</dbReference>
<dbReference type="InterPro" id="IPR036388">
    <property type="entry name" value="WH-like_DNA-bd_sf"/>
</dbReference>
<dbReference type="PROSITE" id="PS00107">
    <property type="entry name" value="PROTEIN_KINASE_ATP"/>
    <property type="match status" value="1"/>
</dbReference>
<dbReference type="SUPFAM" id="SSF56112">
    <property type="entry name" value="Protein kinase-like (PK-like)"/>
    <property type="match status" value="1"/>
</dbReference>
<dbReference type="PRINTS" id="PR00364">
    <property type="entry name" value="DISEASERSIST"/>
</dbReference>
<keyword evidence="2 3" id="KW-0067">ATP-binding</keyword>